<evidence type="ECO:0000313" key="1">
    <source>
        <dbReference type="EMBL" id="VFR20194.1"/>
    </source>
</evidence>
<evidence type="ECO:0000313" key="2">
    <source>
        <dbReference type="EMBL" id="VFR36778.1"/>
    </source>
</evidence>
<reference evidence="2" key="1">
    <citation type="submission" date="2019-03" db="EMBL/GenBank/DDBJ databases">
        <authorList>
            <person name="Danneels B."/>
        </authorList>
    </citation>
    <scope>NUCLEOTIDE SEQUENCE</scope>
</reference>
<dbReference type="EMBL" id="CAADHZ010000027">
    <property type="protein sequence ID" value="VFR36778.1"/>
    <property type="molecule type" value="Genomic_DNA"/>
</dbReference>
<protein>
    <submittedName>
        <fullName evidence="2">Putative bacteriophage protein</fullName>
    </submittedName>
</protein>
<dbReference type="Pfam" id="PF11041">
    <property type="entry name" value="Phage_Wedge1"/>
    <property type="match status" value="1"/>
</dbReference>
<dbReference type="InterPro" id="IPR021283">
    <property type="entry name" value="Phage_Wedge1"/>
</dbReference>
<organism evidence="2">
    <name type="scientific">plant metagenome</name>
    <dbReference type="NCBI Taxonomy" id="1297885"/>
    <lineage>
        <taxon>unclassified sequences</taxon>
        <taxon>metagenomes</taxon>
        <taxon>organismal metagenomes</taxon>
    </lineage>
</organism>
<name>A0A484QE66_9ZZZZ</name>
<accession>A0A484QE66</accession>
<dbReference type="EMBL" id="CAADIB010000003">
    <property type="protein sequence ID" value="VFR20194.1"/>
    <property type="molecule type" value="Genomic_DNA"/>
</dbReference>
<proteinExistence type="predicted"/>
<gene>
    <name evidence="2" type="ORF">ANDO1_1695</name>
    <name evidence="1" type="ORF">ANDO2_1602</name>
</gene>
<sequence>MTYDKLLIWQYQDKPRASATAALIDGIFTDTWRGLAQLPLALSIAHAEGANLDLVGKHVGQSRVLSGLAPRGLFAFAGAPGGLGFRRGQTGGGKWYRAGDPVTASVRLDDDDYRFLIRCRVARNYMTGTIENMTDMLEFIFGAGSTAYDQFDMSVSVLIQAQAITEFKRYAITTLDILPRPVGVSIKFYMALPQVAFGFRGAPGAAGFNNGVFARFLQ</sequence>
<dbReference type="AlphaFoldDB" id="A0A484QE66"/>